<evidence type="ECO:0000256" key="2">
    <source>
        <dbReference type="PROSITE-ProRule" id="PRU00196"/>
    </source>
</evidence>
<dbReference type="Bgee" id="ENSOANG00000008009">
    <property type="expression patterns" value="Expressed in ovary and 3 other cell types or tissues"/>
</dbReference>
<dbReference type="Ensembl" id="ENSOANT00000012739.2">
    <property type="protein sequence ID" value="ENSOANP00000012737.2"/>
    <property type="gene ID" value="ENSOANG00000008009.2"/>
</dbReference>
<dbReference type="GO" id="GO:0005886">
    <property type="term" value="C:plasma membrane"/>
    <property type="evidence" value="ECO:0000318"/>
    <property type="project" value="GO_Central"/>
</dbReference>
<feature type="domain" description="SRCR" evidence="5">
    <location>
        <begin position="104"/>
        <end position="213"/>
    </location>
</feature>
<feature type="transmembrane region" description="Helical" evidence="4">
    <location>
        <begin position="441"/>
        <end position="468"/>
    </location>
</feature>
<sequence>MGTASRKLGYLAQARKGGLLGGSWQFRLQTQVTHSPAAGRATACSFSPVPLRPRPLGAEPLTGTSGPDPMGLLRPLLALLLLMGLPAASCHRRPREDGSGSFSVRLRGSSSHCQGVLEVKKDGSWNSVCLESWKQNTSQNDQYLGSWNRTGWNGVCKELNCGEALIVGHPLDFPGYEEQSQRILCHGQQLSFSNCSYQPPKSSCPKHLTLVCLEPTPASPSPTSPQPTTQPKPTGSPGLWLMRGDHHCIGEVIFYDGTTVGTISYIKNAWNPARLDFICQKLACGKYLEVLEDKEAKSSLPISWEMVNGPCWNLRTCFNKSSPQKGTRSLAVVCSNFQPEVKSRLTGGTSHCSGVVEVFHKSNWKTLGKLNGASLWADVCQRQECGALISQKTLQDSSRKFQEVVSCPRKENLSQCYTFEACPSSCQGVIVTCQDPNPAPLGAGTVMSIILTLILLGLFLVICGPPAYRKIVKKFRQKKQRQWIGPTRMNQNVSFHRNQTMTVRPQVENPGVSTTENDYSHTPRNSNLLQPPRNSSLLAYPALEEALTQTSNAQDNSSDSDYDLHGAQRL</sequence>
<dbReference type="PROSITE" id="PS50287">
    <property type="entry name" value="SRCR_2"/>
    <property type="match status" value="3"/>
</dbReference>
<dbReference type="InterPro" id="IPR003566">
    <property type="entry name" value="Tcell_CD5"/>
</dbReference>
<reference evidence="6 7" key="1">
    <citation type="journal article" date="2008" name="Nature">
        <title>Genome analysis of the platypus reveals unique signatures of evolution.</title>
        <authorList>
            <person name="Warren W.C."/>
            <person name="Hillier L.W."/>
            <person name="Marshall Graves J.A."/>
            <person name="Birney E."/>
            <person name="Ponting C.P."/>
            <person name="Grutzner F."/>
            <person name="Belov K."/>
            <person name="Miller W."/>
            <person name="Clarke L."/>
            <person name="Chinwalla A.T."/>
            <person name="Yang S.P."/>
            <person name="Heger A."/>
            <person name="Locke D.P."/>
            <person name="Miethke P."/>
            <person name="Waters P.D."/>
            <person name="Veyrunes F."/>
            <person name="Fulton L."/>
            <person name="Fulton B."/>
            <person name="Graves T."/>
            <person name="Wallis J."/>
            <person name="Puente X.S."/>
            <person name="Lopez-Otin C."/>
            <person name="Ordonez G.R."/>
            <person name="Eichler E.E."/>
            <person name="Chen L."/>
            <person name="Cheng Z."/>
            <person name="Deakin J.E."/>
            <person name="Alsop A."/>
            <person name="Thompson K."/>
            <person name="Kirby P."/>
            <person name="Papenfuss A.T."/>
            <person name="Wakefield M.J."/>
            <person name="Olender T."/>
            <person name="Lancet D."/>
            <person name="Huttley G.A."/>
            <person name="Smit A.F."/>
            <person name="Pask A."/>
            <person name="Temple-Smith P."/>
            <person name="Batzer M.A."/>
            <person name="Walker J.A."/>
            <person name="Konkel M.K."/>
            <person name="Harris R.S."/>
            <person name="Whittington C.M."/>
            <person name="Wong E.S."/>
            <person name="Gemmell N.J."/>
            <person name="Buschiazzo E."/>
            <person name="Vargas Jentzsch I.M."/>
            <person name="Merkel A."/>
            <person name="Schmitz J."/>
            <person name="Zemann A."/>
            <person name="Churakov G."/>
            <person name="Kriegs J.O."/>
            <person name="Brosius J."/>
            <person name="Murchison E.P."/>
            <person name="Sachidanandam R."/>
            <person name="Smith C."/>
            <person name="Hannon G.J."/>
            <person name="Tsend-Ayush E."/>
            <person name="McMillan D."/>
            <person name="Attenborough R."/>
            <person name="Rens W."/>
            <person name="Ferguson-Smith M."/>
            <person name="Lefevre C.M."/>
            <person name="Sharp J.A."/>
            <person name="Nicholas K.R."/>
            <person name="Ray D.A."/>
            <person name="Kube M."/>
            <person name="Reinhardt R."/>
            <person name="Pringle T.H."/>
            <person name="Taylor J."/>
            <person name="Jones R.C."/>
            <person name="Nixon B."/>
            <person name="Dacheux J.L."/>
            <person name="Niwa H."/>
            <person name="Sekita Y."/>
            <person name="Huang X."/>
            <person name="Stark A."/>
            <person name="Kheradpour P."/>
            <person name="Kellis M."/>
            <person name="Flicek P."/>
            <person name="Chen Y."/>
            <person name="Webber C."/>
            <person name="Hardison R."/>
            <person name="Nelson J."/>
            <person name="Hallsworth-Pepin K."/>
            <person name="Delehaunty K."/>
            <person name="Markovic C."/>
            <person name="Minx P."/>
            <person name="Feng Y."/>
            <person name="Kremitzki C."/>
            <person name="Mitreva M."/>
            <person name="Glasscock J."/>
            <person name="Wylie T."/>
            <person name="Wohldmann P."/>
            <person name="Thiru P."/>
            <person name="Nhan M.N."/>
            <person name="Pohl C.S."/>
            <person name="Smith S.M."/>
            <person name="Hou S."/>
            <person name="Nefedov M."/>
            <person name="de Jong P.J."/>
            <person name="Renfree M.B."/>
            <person name="Mardis E.R."/>
            <person name="Wilson R.K."/>
        </authorList>
    </citation>
    <scope>NUCLEOTIDE SEQUENCE [LARGE SCALE GENOMIC DNA]</scope>
    <source>
        <strain evidence="6 7">Glennie</strain>
    </source>
</reference>
<keyword evidence="4" id="KW-0812">Transmembrane</keyword>
<dbReference type="InterPro" id="IPR001190">
    <property type="entry name" value="SRCR"/>
</dbReference>
<dbReference type="Proteomes" id="UP000002279">
    <property type="component" value="Chromosome 3"/>
</dbReference>
<gene>
    <name evidence="6" type="primary">CD5</name>
</gene>
<dbReference type="SUPFAM" id="SSF56487">
    <property type="entry name" value="SRCR-like"/>
    <property type="match status" value="3"/>
</dbReference>
<dbReference type="GeneTree" id="ENSGT00390000017536"/>
<dbReference type="eggNOG" id="ENOG502RYTM">
    <property type="taxonomic scope" value="Eukaryota"/>
</dbReference>
<dbReference type="GO" id="GO:0031295">
    <property type="term" value="P:T cell costimulation"/>
    <property type="evidence" value="ECO:0000318"/>
    <property type="project" value="GO_Central"/>
</dbReference>
<dbReference type="InterPro" id="IPR036772">
    <property type="entry name" value="SRCR-like_dom_sf"/>
</dbReference>
<evidence type="ECO:0000259" key="5">
    <source>
        <dbReference type="PROSITE" id="PS50287"/>
    </source>
</evidence>
<feature type="region of interest" description="Disordered" evidence="3">
    <location>
        <begin position="217"/>
        <end position="236"/>
    </location>
</feature>
<evidence type="ECO:0000256" key="4">
    <source>
        <dbReference type="SAM" id="Phobius"/>
    </source>
</evidence>
<protein>
    <recommendedName>
        <fullName evidence="5">SRCR domain-containing protein</fullName>
    </recommendedName>
</protein>
<comment type="caution">
    <text evidence="2">Lacks conserved residue(s) required for the propagation of feature annotation.</text>
</comment>
<feature type="domain" description="SRCR" evidence="5">
    <location>
        <begin position="343"/>
        <end position="434"/>
    </location>
</feature>
<keyword evidence="1 2" id="KW-1015">Disulfide bond</keyword>
<accession>F7EXH7</accession>
<feature type="region of interest" description="Disordered" evidence="3">
    <location>
        <begin position="548"/>
        <end position="570"/>
    </location>
</feature>
<reference evidence="6" key="3">
    <citation type="submission" date="2025-09" db="UniProtKB">
        <authorList>
            <consortium name="Ensembl"/>
        </authorList>
    </citation>
    <scope>IDENTIFICATION</scope>
    <source>
        <strain evidence="6">Glennie</strain>
    </source>
</reference>
<feature type="compositionally biased region" description="Pro residues" evidence="3">
    <location>
        <begin position="217"/>
        <end position="230"/>
    </location>
</feature>
<dbReference type="HOGENOM" id="CLU_075711_0_0_1"/>
<dbReference type="PRINTS" id="PR01409">
    <property type="entry name" value="TCELLCD5"/>
</dbReference>
<dbReference type="STRING" id="9258.ENSOANP00000012737"/>
<reference evidence="6" key="2">
    <citation type="submission" date="2025-08" db="UniProtKB">
        <authorList>
            <consortium name="Ensembl"/>
        </authorList>
    </citation>
    <scope>IDENTIFICATION</scope>
    <source>
        <strain evidence="6">Glennie</strain>
    </source>
</reference>
<feature type="disulfide bond" evidence="2">
    <location>
        <begin position="185"/>
        <end position="195"/>
    </location>
</feature>
<evidence type="ECO:0000313" key="6">
    <source>
        <dbReference type="Ensembl" id="ENSOANP00000012737.2"/>
    </source>
</evidence>
<dbReference type="InParanoid" id="F7EXH7"/>
<proteinExistence type="predicted"/>
<dbReference type="Gene3D" id="3.10.250.10">
    <property type="entry name" value="SRCR-like domain"/>
    <property type="match status" value="3"/>
</dbReference>
<evidence type="ECO:0000313" key="7">
    <source>
        <dbReference type="Proteomes" id="UP000002279"/>
    </source>
</evidence>
<dbReference type="SMART" id="SM00202">
    <property type="entry name" value="SR"/>
    <property type="match status" value="1"/>
</dbReference>
<dbReference type="PANTHER" id="PTHR47309:SF1">
    <property type="entry name" value="T-CELL SURFACE GLYCOPROTEIN CD5"/>
    <property type="match status" value="1"/>
</dbReference>
<dbReference type="FunCoup" id="F7EXH7">
    <property type="interactions" value="315"/>
</dbReference>
<dbReference type="PRINTS" id="PR00258">
    <property type="entry name" value="SPERACTRCPTR"/>
</dbReference>
<feature type="domain" description="SRCR" evidence="5">
    <location>
        <begin position="239"/>
        <end position="335"/>
    </location>
</feature>
<dbReference type="AlphaFoldDB" id="F7EXH7"/>
<dbReference type="OMA" id="VCSGFQP"/>
<keyword evidence="7" id="KW-1185">Reference proteome</keyword>
<feature type="compositionally biased region" description="Polar residues" evidence="3">
    <location>
        <begin position="511"/>
        <end position="534"/>
    </location>
</feature>
<feature type="region of interest" description="Disordered" evidence="3">
    <location>
        <begin position="502"/>
        <end position="534"/>
    </location>
</feature>
<keyword evidence="4" id="KW-0472">Membrane</keyword>
<dbReference type="FunFam" id="3.10.250.10:FF:000028">
    <property type="entry name" value="T-cell surface glycoprotein CD5"/>
    <property type="match status" value="1"/>
</dbReference>
<keyword evidence="4" id="KW-1133">Transmembrane helix</keyword>
<feature type="compositionally biased region" description="Polar residues" evidence="3">
    <location>
        <begin position="548"/>
        <end position="559"/>
    </location>
</feature>
<evidence type="ECO:0000256" key="1">
    <source>
        <dbReference type="ARBA" id="ARBA00023157"/>
    </source>
</evidence>
<evidence type="ECO:0000256" key="3">
    <source>
        <dbReference type="SAM" id="MobiDB-lite"/>
    </source>
</evidence>
<organism evidence="6 7">
    <name type="scientific">Ornithorhynchus anatinus</name>
    <name type="common">Duckbill platypus</name>
    <dbReference type="NCBI Taxonomy" id="9258"/>
    <lineage>
        <taxon>Eukaryota</taxon>
        <taxon>Metazoa</taxon>
        <taxon>Chordata</taxon>
        <taxon>Craniata</taxon>
        <taxon>Vertebrata</taxon>
        <taxon>Euteleostomi</taxon>
        <taxon>Mammalia</taxon>
        <taxon>Monotremata</taxon>
        <taxon>Ornithorhynchidae</taxon>
        <taxon>Ornithorhynchus</taxon>
    </lineage>
</organism>
<dbReference type="PANTHER" id="PTHR47309">
    <property type="entry name" value="T-CELL SURFACE GLYCOPROTEIN CD5"/>
    <property type="match status" value="1"/>
</dbReference>
<name>F7EXH7_ORNAN</name>